<name>A0A4P7AJ56_9MOLU</name>
<proteinExistence type="predicted"/>
<dbReference type="KEGG" id="sgq:SGLAD_v1c06190"/>
<keyword evidence="2" id="KW-1185">Reference proteome</keyword>
<accession>A0A4P7AJ56</accession>
<dbReference type="Proteomes" id="UP000294309">
    <property type="component" value="Chromosome"/>
</dbReference>
<dbReference type="RefSeq" id="WP_134297602.1">
    <property type="nucleotide sequence ID" value="NZ_CP038013.1"/>
</dbReference>
<sequence length="332" mass="39971">MKSHFISKAEIKKYLEGLLEENKFIITKLHCINDSIVINKKYNISFIKDIDNFLSNDNNFYIDVPCNEKWIYNEKEWSKIESIISDKLSSWIKDYKKFNDKYYEYIKNKKNLVDKKIYEIDRKVGGLIKSLKNIERTVNYQKFNILVEYVKLSFYRQNKFKNNKDLYNYDWNQYYIQNIIYPTPVFSSNPIIFLPNDFGVIIELTSIGIIFLLKKTYSIFVDIEKKIAFIFKKEILKKNCETIQIFNTKIYINKSDIQKLNVNKNKFNKNKPSAFIIDYEIIEIINCSIQKYILSVHKYFSKPEFIYYCSKDIENNDFEIDLNSFINLYKII</sequence>
<protein>
    <submittedName>
        <fullName evidence="1">Uncharacterized protein</fullName>
    </submittedName>
</protein>
<reference evidence="1 2" key="1">
    <citation type="submission" date="2019-03" db="EMBL/GenBank/DDBJ databases">
        <title>Complete genome sequence of Spiroplasma gladiatoris TG-1 (DSM 22552).</title>
        <authorList>
            <person name="Lin Y.-C."/>
            <person name="Chou L."/>
            <person name="Kuo C.-H."/>
        </authorList>
    </citation>
    <scope>NUCLEOTIDE SEQUENCE [LARGE SCALE GENOMIC DNA]</scope>
    <source>
        <strain evidence="1 2">TG-1</strain>
    </source>
</reference>
<evidence type="ECO:0000313" key="2">
    <source>
        <dbReference type="Proteomes" id="UP000294309"/>
    </source>
</evidence>
<organism evidence="1 2">
    <name type="scientific">Spiroplasma gladiatoris</name>
    <dbReference type="NCBI Taxonomy" id="2143"/>
    <lineage>
        <taxon>Bacteria</taxon>
        <taxon>Bacillati</taxon>
        <taxon>Mycoplasmatota</taxon>
        <taxon>Mollicutes</taxon>
        <taxon>Entomoplasmatales</taxon>
        <taxon>Spiroplasmataceae</taxon>
        <taxon>Spiroplasma</taxon>
    </lineage>
</organism>
<evidence type="ECO:0000313" key="1">
    <source>
        <dbReference type="EMBL" id="QBQ07818.1"/>
    </source>
</evidence>
<gene>
    <name evidence="1" type="ORF">SGLAD_v1c06190</name>
</gene>
<dbReference type="EMBL" id="CP038013">
    <property type="protein sequence ID" value="QBQ07818.1"/>
    <property type="molecule type" value="Genomic_DNA"/>
</dbReference>
<dbReference type="AlphaFoldDB" id="A0A4P7AJ56"/>